<evidence type="ECO:0000313" key="10">
    <source>
        <dbReference type="EMBL" id="KGD60357.1"/>
    </source>
</evidence>
<organism evidence="10 11">
    <name type="scientific">Alcanivorax jadensis T9</name>
    <dbReference type="NCBI Taxonomy" id="1177181"/>
    <lineage>
        <taxon>Bacteria</taxon>
        <taxon>Pseudomonadati</taxon>
        <taxon>Pseudomonadota</taxon>
        <taxon>Gammaproteobacteria</taxon>
        <taxon>Oceanospirillales</taxon>
        <taxon>Alcanivoracaceae</taxon>
        <taxon>Alcanivorax</taxon>
    </lineage>
</organism>
<evidence type="ECO:0000256" key="8">
    <source>
        <dbReference type="ARBA" id="ARBA00024235"/>
    </source>
</evidence>
<dbReference type="EMBL" id="ARXU01000011">
    <property type="protein sequence ID" value="KGD60357.1"/>
    <property type="molecule type" value="Genomic_DNA"/>
</dbReference>
<evidence type="ECO:0000256" key="6">
    <source>
        <dbReference type="ARBA" id="ARBA00023186"/>
    </source>
</evidence>
<evidence type="ECO:0000256" key="3">
    <source>
        <dbReference type="ARBA" id="ARBA00022692"/>
    </source>
</evidence>
<dbReference type="InterPro" id="IPR018704">
    <property type="entry name" value="SecYEG/CpoB_TPR"/>
</dbReference>
<name>A0ABR4WAJ9_9GAMM</name>
<sequence>MVDYIRDEEEQVERIKAWWQENGTAAVITVVLAVAALIGWRQWQGHQGEQASEASAHYQVMVEALSANPMDAAVINDKADLLMEDFSSSAYADYARLAKANLAVQDADYDKAVSFLQPVADDGATDELSYTASLRLARVFLQQQAWDKADDLLGKSFPSAFNGMALELRGDVAKAQGEAEQARDLYTQALDVLQDGGEKDRVQMKLDDLKS</sequence>
<dbReference type="InterPro" id="IPR011990">
    <property type="entry name" value="TPR-like_helical_dom_sf"/>
</dbReference>
<accession>A0ABR4WAJ9</accession>
<dbReference type="Gene3D" id="1.25.40.10">
    <property type="entry name" value="Tetratricopeptide repeat domain"/>
    <property type="match status" value="1"/>
</dbReference>
<keyword evidence="6" id="KW-0143">Chaperone</keyword>
<keyword evidence="4" id="KW-1133">Transmembrane helix</keyword>
<comment type="subcellular location">
    <subcellularLocation>
        <location evidence="1">Cell membrane</location>
        <topology evidence="1">Single-pass type II membrane protein</topology>
    </subcellularLocation>
</comment>
<evidence type="ECO:0000256" key="4">
    <source>
        <dbReference type="ARBA" id="ARBA00022989"/>
    </source>
</evidence>
<proteinExistence type="inferred from homology"/>
<evidence type="ECO:0000256" key="2">
    <source>
        <dbReference type="ARBA" id="ARBA00022475"/>
    </source>
</evidence>
<dbReference type="RefSeq" id="WP_035249086.1">
    <property type="nucleotide sequence ID" value="NZ_ARXU01000011.1"/>
</dbReference>
<dbReference type="PIRSF" id="PIRSF006170">
    <property type="entry name" value="YfgM"/>
    <property type="match status" value="1"/>
</dbReference>
<keyword evidence="2" id="KW-1003">Cell membrane</keyword>
<dbReference type="PANTHER" id="PTHR38035:SF1">
    <property type="entry name" value="ANCILLARY SECYEG TRANSLOCON SUBUNIT"/>
    <property type="match status" value="1"/>
</dbReference>
<evidence type="ECO:0000313" key="11">
    <source>
        <dbReference type="Proteomes" id="UP000029443"/>
    </source>
</evidence>
<evidence type="ECO:0000256" key="5">
    <source>
        <dbReference type="ARBA" id="ARBA00023136"/>
    </source>
</evidence>
<dbReference type="Proteomes" id="UP000029443">
    <property type="component" value="Unassembled WGS sequence"/>
</dbReference>
<evidence type="ECO:0000259" key="9">
    <source>
        <dbReference type="Pfam" id="PF09976"/>
    </source>
</evidence>
<dbReference type="PANTHER" id="PTHR38035">
    <property type="entry name" value="UPF0070 PROTEIN YFGM"/>
    <property type="match status" value="1"/>
</dbReference>
<keyword evidence="5" id="KW-0472">Membrane</keyword>
<evidence type="ECO:0000256" key="7">
    <source>
        <dbReference type="ARBA" id="ARBA00024197"/>
    </source>
</evidence>
<keyword evidence="11" id="KW-1185">Reference proteome</keyword>
<dbReference type="Pfam" id="PF09976">
    <property type="entry name" value="TPR_21"/>
    <property type="match status" value="1"/>
</dbReference>
<reference evidence="10 11" key="1">
    <citation type="submission" date="2012-09" db="EMBL/GenBank/DDBJ databases">
        <title>Genome Sequence of alkane-degrading Bacterium Alcanivorax jadensis T9.</title>
        <authorList>
            <person name="Lai Q."/>
            <person name="Shao Z."/>
        </authorList>
    </citation>
    <scope>NUCLEOTIDE SEQUENCE [LARGE SCALE GENOMIC DNA]</scope>
    <source>
        <strain evidence="10 11">T9</strain>
    </source>
</reference>
<comment type="similarity">
    <text evidence="7">Belongs to the YfgM family.</text>
</comment>
<gene>
    <name evidence="10" type="ORF">T9A_02534</name>
</gene>
<protein>
    <recommendedName>
        <fullName evidence="8">Ancillary SecYEG translocon subunit</fullName>
    </recommendedName>
</protein>
<dbReference type="SUPFAM" id="SSF48452">
    <property type="entry name" value="TPR-like"/>
    <property type="match status" value="1"/>
</dbReference>
<dbReference type="InterPro" id="IPR026039">
    <property type="entry name" value="YfgM"/>
</dbReference>
<comment type="caution">
    <text evidence="10">The sequence shown here is derived from an EMBL/GenBank/DDBJ whole genome shotgun (WGS) entry which is preliminary data.</text>
</comment>
<feature type="domain" description="Ancillary SecYEG translocon subunit/Cell division coordinator CpoB TPR" evidence="9">
    <location>
        <begin position="16"/>
        <end position="210"/>
    </location>
</feature>
<evidence type="ECO:0000256" key="1">
    <source>
        <dbReference type="ARBA" id="ARBA00004401"/>
    </source>
</evidence>
<keyword evidence="3" id="KW-0812">Transmembrane</keyword>